<protein>
    <submittedName>
        <fullName evidence="1">Uncharacterized protein</fullName>
    </submittedName>
</protein>
<gene>
    <name evidence="1" type="ORF">DSO57_1019771</name>
</gene>
<reference evidence="1" key="1">
    <citation type="submission" date="2022-04" db="EMBL/GenBank/DDBJ databases">
        <title>Genome of the entomopathogenic fungus Entomophthora muscae.</title>
        <authorList>
            <person name="Elya C."/>
            <person name="Lovett B.R."/>
            <person name="Lee E."/>
            <person name="Macias A.M."/>
            <person name="Hajek A.E."/>
            <person name="De Bivort B.L."/>
            <person name="Kasson M.T."/>
            <person name="De Fine Licht H.H."/>
            <person name="Stajich J.E."/>
        </authorList>
    </citation>
    <scope>NUCLEOTIDE SEQUENCE</scope>
    <source>
        <strain evidence="1">Berkeley</strain>
    </source>
</reference>
<evidence type="ECO:0000313" key="1">
    <source>
        <dbReference type="EMBL" id="KAJ9073139.1"/>
    </source>
</evidence>
<comment type="caution">
    <text evidence="1">The sequence shown here is derived from an EMBL/GenBank/DDBJ whole genome shotgun (WGS) entry which is preliminary data.</text>
</comment>
<name>A0ACC2TEX0_9FUNG</name>
<accession>A0ACC2TEX0</accession>
<evidence type="ECO:0000313" key="2">
    <source>
        <dbReference type="Proteomes" id="UP001165960"/>
    </source>
</evidence>
<dbReference type="Proteomes" id="UP001165960">
    <property type="component" value="Unassembled WGS sequence"/>
</dbReference>
<dbReference type="EMBL" id="QTSX02002930">
    <property type="protein sequence ID" value="KAJ9073139.1"/>
    <property type="molecule type" value="Genomic_DNA"/>
</dbReference>
<organism evidence="1 2">
    <name type="scientific">Entomophthora muscae</name>
    <dbReference type="NCBI Taxonomy" id="34485"/>
    <lineage>
        <taxon>Eukaryota</taxon>
        <taxon>Fungi</taxon>
        <taxon>Fungi incertae sedis</taxon>
        <taxon>Zoopagomycota</taxon>
        <taxon>Entomophthoromycotina</taxon>
        <taxon>Entomophthoromycetes</taxon>
        <taxon>Entomophthorales</taxon>
        <taxon>Entomophthoraceae</taxon>
        <taxon>Entomophthora</taxon>
    </lineage>
</organism>
<sequence length="959" mass="104205">MMGEGQTVMEAAAFNFISLFFAMYSVSSIPPNLLAITSARAAAAKIYQVIELVPTIHSEEEGKRELFEVTGTISFKNIDFSFPSRPDAPIFQNFSLEVASGTTVALVGASGSGKSTLVQLLERFYDPIQGQVAVDGIDIKDFNIKWFRCQLGLVSQEPVLFSGTIFENIAIGLIGTPYENASLEEQWHLVEEASRNANAHDFITQLPDAYQTNVGEQGFLLSGGQKQRIAIARAVVKDPKILLLDEATSALDTKSEAVVQKALDKASQGRTTLVIAHRLSTIVNADLIVVMDRGLIVEKGTHSELMILGGAYYNLVNLQNSRSADSISASSEALYTPTYSYEEEMSSSELLSAEDGMPPRVNLFKSVGEIVKLNFPEILFNLGGTMGAFLLGLMNFILGIIIFTSMQRAMQLMIDRKPLGEEAQKLFHSLSSVATLAGISQVACILGLGVAAEKLSSRLRLLLMKAILKQEVGWFDLEANSVGVLVTTASSIPQKITTFSGTSLGAFINIGVNIIASSAIGFYFNAKITLLMLLFLPILCGMALLSMSLMARFSKKSKVAYDESTQMACENVSQMRTVASLAKEEHIFDKYCFNQKRALKEGYKNAFITTISLSLSASVLPLIMVIAAFLSASFELDSDVFKNTTAFLGICIIMLVFTLVISDATRKMPLVPGIKQATDGAKGFCSMLQREPRINLLPDGPGKFVEVDSEEFGEIAFNQVQFSYPTRLHITSLRGISFQARRGQYIALVGPSGCGKSTSIGLIERFYDAIHGSITLDGVDIRALHLSSYRDHIALVGQEPALFNLSIKDNILMGARTYGPTPDMDDVIAAAKASNIHDFIMSLPNNYNTMVGGKGTHLSGGQKQRIAIARALIRDPQILLLDEATSALDAESEKVVQAALDRASQGRTTIAIAHRLSTIKNADLILVMKDGLIVERGTHQELVDLNGLYAEMAIQQSLN</sequence>
<proteinExistence type="predicted"/>
<keyword evidence="2" id="KW-1185">Reference proteome</keyword>